<dbReference type="Proteomes" id="UP000430975">
    <property type="component" value="Unassembled WGS sequence"/>
</dbReference>
<dbReference type="GO" id="GO:0016491">
    <property type="term" value="F:oxidoreductase activity"/>
    <property type="evidence" value="ECO:0007669"/>
    <property type="project" value="UniProtKB-KW"/>
</dbReference>
<comment type="caution">
    <text evidence="3">The sequence shown here is derived from an EMBL/GenBank/DDBJ whole genome shotgun (WGS) entry which is preliminary data.</text>
</comment>
<proteinExistence type="predicted"/>
<evidence type="ECO:0000256" key="1">
    <source>
        <dbReference type="ARBA" id="ARBA00023002"/>
    </source>
</evidence>
<keyword evidence="4" id="KW-1185">Reference proteome</keyword>
<dbReference type="AlphaFoldDB" id="A0A6I2GM17"/>
<reference evidence="3 4" key="1">
    <citation type="submission" date="2019-11" db="EMBL/GenBank/DDBJ databases">
        <title>Characterisation of Fundicoccus ignavus gen. nov. sp. nov., a novel genus of the family Aerococcaceae isolated from bulk tank milk.</title>
        <authorList>
            <person name="Siebert A."/>
            <person name="Huptas C."/>
            <person name="Wenning M."/>
            <person name="Scherer S."/>
            <person name="Doll E.V."/>
        </authorList>
    </citation>
    <scope>NUCLEOTIDE SEQUENCE [LARGE SCALE GENOMIC DNA]</scope>
    <source>
        <strain evidence="3 4">WS4759</strain>
    </source>
</reference>
<feature type="domain" description="Pyrroline-5-carboxylate reductase catalytic N-terminal" evidence="2">
    <location>
        <begin position="28"/>
        <end position="72"/>
    </location>
</feature>
<dbReference type="EMBL" id="WJQS01000011">
    <property type="protein sequence ID" value="MRI86279.1"/>
    <property type="molecule type" value="Genomic_DNA"/>
</dbReference>
<dbReference type="InterPro" id="IPR051267">
    <property type="entry name" value="STEAP_metalloreductase"/>
</dbReference>
<accession>A0A6I2GM17</accession>
<gene>
    <name evidence="3" type="ORF">GIY09_10530</name>
</gene>
<dbReference type="PANTHER" id="PTHR14239:SF10">
    <property type="entry name" value="REDUCTASE"/>
    <property type="match status" value="1"/>
</dbReference>
<evidence type="ECO:0000313" key="3">
    <source>
        <dbReference type="EMBL" id="MRI86279.1"/>
    </source>
</evidence>
<dbReference type="Gene3D" id="3.40.50.720">
    <property type="entry name" value="NAD(P)-binding Rossmann-like Domain"/>
    <property type="match status" value="1"/>
</dbReference>
<dbReference type="InterPro" id="IPR028939">
    <property type="entry name" value="P5C_Rdtase_cat_N"/>
</dbReference>
<name>A0A6I2GM17_9LACT</name>
<dbReference type="PANTHER" id="PTHR14239">
    <property type="entry name" value="DUDULIN-RELATED"/>
    <property type="match status" value="1"/>
</dbReference>
<protein>
    <submittedName>
        <fullName evidence="3">Diguanylate cyclase</fullName>
    </submittedName>
</protein>
<dbReference type="SUPFAM" id="SSF51735">
    <property type="entry name" value="NAD(P)-binding Rossmann-fold domains"/>
    <property type="match status" value="1"/>
</dbReference>
<dbReference type="Pfam" id="PF03807">
    <property type="entry name" value="F420_oxidored"/>
    <property type="match status" value="1"/>
</dbReference>
<dbReference type="InterPro" id="IPR036291">
    <property type="entry name" value="NAD(P)-bd_dom_sf"/>
</dbReference>
<keyword evidence="1" id="KW-0560">Oxidoreductase</keyword>
<evidence type="ECO:0000313" key="4">
    <source>
        <dbReference type="Proteomes" id="UP000430975"/>
    </source>
</evidence>
<sequence>MNITIFGKGNMSQAIQGNFEASGSKINVVTRENDAALGDIVVLAVPYPAVDDIIARYGEQLAGKIVIDITNPLNFETFDELIVPADGSAAQEIQAKLPNSTLVKGFNTNFASTLATGKVADAAQTTVLLASDSADAKAKIAEALTGSSLNIVDTGALKRARELESIGFLQLTLAAGETINWNGGFSLHK</sequence>
<evidence type="ECO:0000259" key="2">
    <source>
        <dbReference type="Pfam" id="PF03807"/>
    </source>
</evidence>
<organism evidence="3 4">
    <name type="scientific">Fundicoccus ignavus</name>
    <dbReference type="NCBI Taxonomy" id="2664442"/>
    <lineage>
        <taxon>Bacteria</taxon>
        <taxon>Bacillati</taxon>
        <taxon>Bacillota</taxon>
        <taxon>Bacilli</taxon>
        <taxon>Lactobacillales</taxon>
        <taxon>Aerococcaceae</taxon>
        <taxon>Fundicoccus</taxon>
    </lineage>
</organism>